<dbReference type="GO" id="GO:0030983">
    <property type="term" value="F:mismatched DNA binding"/>
    <property type="evidence" value="ECO:0007669"/>
    <property type="project" value="InterPro"/>
</dbReference>
<evidence type="ECO:0000256" key="4">
    <source>
        <dbReference type="HAMAP-Rule" id="MF_00971"/>
    </source>
</evidence>
<accession>A0A544QKZ7</accession>
<dbReference type="PIRSF" id="PIRSF029254">
    <property type="entry name" value="MutS_C_archaeal"/>
    <property type="match status" value="1"/>
</dbReference>
<dbReference type="Gene3D" id="3.40.50.300">
    <property type="entry name" value="P-loop containing nucleotide triphosphate hydrolases"/>
    <property type="match status" value="1"/>
</dbReference>
<keyword evidence="8" id="KW-1185">Reference proteome</keyword>
<dbReference type="InterPro" id="IPR000432">
    <property type="entry name" value="DNA_mismatch_repair_MutS_C"/>
</dbReference>
<dbReference type="Pfam" id="PF14520">
    <property type="entry name" value="HHH_5"/>
    <property type="match status" value="1"/>
</dbReference>
<evidence type="ECO:0000256" key="3">
    <source>
        <dbReference type="ARBA" id="ARBA00023125"/>
    </source>
</evidence>
<keyword evidence="4" id="KW-0378">Hydrolase</keyword>
<dbReference type="Proteomes" id="UP000315385">
    <property type="component" value="Unassembled WGS sequence"/>
</dbReference>
<name>A0A544QKZ7_9EURY</name>
<dbReference type="RefSeq" id="WP_142444519.1">
    <property type="nucleotide sequence ID" value="NZ_SESI01000004.1"/>
</dbReference>
<keyword evidence="3 4" id="KW-0238">DNA-binding</keyword>
<sequence length="680" mass="72741">MAFESIPGVGEKTANALAELDDPETALQQGDVLTLMDAPGISEGRAAAIARGAIRQRHDDPGGLLATDQARDLYDSILKLLQERAVTTYAKKRLETLYPATKESRIEEVRATVEDALQREPTPELREALADVAPLESPSGLRVRERCLATTDAERYAAAREAVPELSAEVVDDGHDIEELARSYSTVIVLDEAFAGGDFSGDVRVLPDALESPADVVPERLLAFFAENRGTLLAAGRVHEASELEPPLDLDALTESLSRVDEDGTIVGDEELERLATAVDDLDAAVGTAESVANDHLRDAIKERDVTIEGQDFLSLVEQGARVDSLLARELDDAFDAALQKAHDHLVDSLDLTGHEAELADHIFGGEPTFPVSRRDDAVSRLNTELTTARDRRSAELKADLADELAAHKPAAEELVRNALELDVELAIAAFARDFDCTMPEFVGNAVDDDEAAGDDGGTDDTDDAASRPGFTIEGGRSPLLDVDFAAVEPVDYSVEGVTLLSGVNSGGKTSLLDLVGLIVIAAQMGLPVPADHAQLSRFSELHYYAKSQGTLDAGAFESTLQDFGDLVAGADGRLVLVDELESITEPGASAKLIAGILEALDRQQTAAVFVSHLAREIREAAAIDVAVDGIEAVGLVDGELEVNRSPVKDQLARSTPELIVEKLADDDDGEFYESLLEKF</sequence>
<dbReference type="HAMAP" id="MF_00971">
    <property type="entry name" value="MutS2_archaea"/>
    <property type="match status" value="1"/>
</dbReference>
<dbReference type="SUPFAM" id="SSF52540">
    <property type="entry name" value="P-loop containing nucleoside triphosphate hydrolases"/>
    <property type="match status" value="1"/>
</dbReference>
<feature type="binding site" evidence="4">
    <location>
        <begin position="503"/>
        <end position="510"/>
    </location>
    <ligand>
        <name>ATP</name>
        <dbReference type="ChEBI" id="CHEBI:30616"/>
    </ligand>
</feature>
<dbReference type="GO" id="GO:0016787">
    <property type="term" value="F:hydrolase activity"/>
    <property type="evidence" value="ECO:0007669"/>
    <property type="project" value="UniProtKB-KW"/>
</dbReference>
<evidence type="ECO:0000256" key="2">
    <source>
        <dbReference type="ARBA" id="ARBA00022840"/>
    </source>
</evidence>
<dbReference type="InterPro" id="IPR045076">
    <property type="entry name" value="MutS"/>
</dbReference>
<dbReference type="PANTHER" id="PTHR11361">
    <property type="entry name" value="DNA MISMATCH REPAIR PROTEIN MUTS FAMILY MEMBER"/>
    <property type="match status" value="1"/>
</dbReference>
<dbReference type="SUPFAM" id="SSF47781">
    <property type="entry name" value="RuvA domain 2-like"/>
    <property type="match status" value="1"/>
</dbReference>
<comment type="cofactor">
    <cofactor evidence="4">
        <name>a divalent metal cation</name>
        <dbReference type="ChEBI" id="CHEBI:60240"/>
    </cofactor>
</comment>
<gene>
    <name evidence="4" type="primary">mutS2</name>
    <name evidence="7" type="ORF">EWF95_13020</name>
</gene>
<dbReference type="GO" id="GO:0005524">
    <property type="term" value="F:ATP binding"/>
    <property type="evidence" value="ECO:0007669"/>
    <property type="project" value="UniProtKB-UniRule"/>
</dbReference>
<keyword evidence="1 4" id="KW-0547">Nucleotide-binding</keyword>
<feature type="compositionally biased region" description="Acidic residues" evidence="5">
    <location>
        <begin position="447"/>
        <end position="464"/>
    </location>
</feature>
<dbReference type="OrthoDB" id="15514at2157"/>
<dbReference type="InterPro" id="IPR010994">
    <property type="entry name" value="RuvA_2-like"/>
</dbReference>
<evidence type="ECO:0000313" key="7">
    <source>
        <dbReference type="EMBL" id="TQQ79046.1"/>
    </source>
</evidence>
<keyword evidence="2 4" id="KW-0067">ATP-binding</keyword>
<evidence type="ECO:0000256" key="5">
    <source>
        <dbReference type="SAM" id="MobiDB-lite"/>
    </source>
</evidence>
<comment type="similarity">
    <text evidence="4">Belongs to the DNA mismatch repair MutS family. Archaeal Muts2 subfamily.</text>
</comment>
<dbReference type="GO" id="GO:0004519">
    <property type="term" value="F:endonuclease activity"/>
    <property type="evidence" value="ECO:0007669"/>
    <property type="project" value="UniProtKB-KW"/>
</dbReference>
<dbReference type="SMART" id="SM00534">
    <property type="entry name" value="MUTSac"/>
    <property type="match status" value="1"/>
</dbReference>
<dbReference type="PANTHER" id="PTHR11361:SF125">
    <property type="entry name" value="DNA-BINDING PROTEIN MUTS2"/>
    <property type="match status" value="1"/>
</dbReference>
<dbReference type="Pfam" id="PF00488">
    <property type="entry name" value="MutS_V"/>
    <property type="match status" value="1"/>
</dbReference>
<evidence type="ECO:0000259" key="6">
    <source>
        <dbReference type="SMART" id="SM00534"/>
    </source>
</evidence>
<dbReference type="InterPro" id="IPR027417">
    <property type="entry name" value="P-loop_NTPase"/>
</dbReference>
<feature type="region of interest" description="Disordered" evidence="5">
    <location>
        <begin position="447"/>
        <end position="473"/>
    </location>
</feature>
<keyword evidence="7" id="KW-0255">Endonuclease</keyword>
<dbReference type="EMBL" id="SESI01000004">
    <property type="protein sequence ID" value="TQQ79046.1"/>
    <property type="molecule type" value="Genomic_DNA"/>
</dbReference>
<protein>
    <recommendedName>
        <fullName evidence="4">DNA-binding protein MutS2</fullName>
    </recommendedName>
</protein>
<comment type="function">
    <text evidence="4">Has ATPase and non-specific DNA-binding activities.</text>
</comment>
<dbReference type="AlphaFoldDB" id="A0A544QKZ7"/>
<proteinExistence type="inferred from homology"/>
<evidence type="ECO:0000256" key="1">
    <source>
        <dbReference type="ARBA" id="ARBA00022741"/>
    </source>
</evidence>
<comment type="caution">
    <text evidence="7">The sequence shown here is derived from an EMBL/GenBank/DDBJ whole genome shotgun (WGS) entry which is preliminary data.</text>
</comment>
<dbReference type="GO" id="GO:0140664">
    <property type="term" value="F:ATP-dependent DNA damage sensor activity"/>
    <property type="evidence" value="ECO:0007669"/>
    <property type="project" value="InterPro"/>
</dbReference>
<dbReference type="GO" id="GO:0006298">
    <property type="term" value="P:mismatch repair"/>
    <property type="evidence" value="ECO:0007669"/>
    <property type="project" value="InterPro"/>
</dbReference>
<feature type="domain" description="DNA mismatch repair proteins mutS family" evidence="6">
    <location>
        <begin position="496"/>
        <end position="680"/>
    </location>
</feature>
<keyword evidence="7" id="KW-0540">Nuclease</keyword>
<organism evidence="7 8">
    <name type="scientific">Halonotius roseus</name>
    <dbReference type="NCBI Taxonomy" id="2511997"/>
    <lineage>
        <taxon>Archaea</taxon>
        <taxon>Methanobacteriati</taxon>
        <taxon>Methanobacteriota</taxon>
        <taxon>Stenosarchaea group</taxon>
        <taxon>Halobacteria</taxon>
        <taxon>Halobacteriales</taxon>
        <taxon>Haloferacaceae</taxon>
        <taxon>Halonotius</taxon>
    </lineage>
</organism>
<reference evidence="7 8" key="1">
    <citation type="submission" date="2019-02" db="EMBL/GenBank/DDBJ databases">
        <title>Halonotius sp. a new haloqrchaeon isolated from saline water.</title>
        <authorList>
            <person name="Duran-Viseras A."/>
            <person name="Sanchez-Porro C."/>
            <person name="Ventosa A."/>
        </authorList>
    </citation>
    <scope>NUCLEOTIDE SEQUENCE [LARGE SCALE GENOMIC DNA]</scope>
    <source>
        <strain evidence="7 8">F9-27</strain>
    </source>
</reference>
<dbReference type="InterPro" id="IPR012401">
    <property type="entry name" value="DNA-bd_MutS2_arc"/>
</dbReference>
<evidence type="ECO:0000313" key="8">
    <source>
        <dbReference type="Proteomes" id="UP000315385"/>
    </source>
</evidence>